<name>A0A6G1EXF0_9ORYZ</name>
<keyword evidence="3" id="KW-1185">Reference proteome</keyword>
<dbReference type="InterPro" id="IPR056594">
    <property type="entry name" value="AT5G49610-like_b-prop"/>
</dbReference>
<protein>
    <recommendedName>
        <fullName evidence="1">F-box protein AT5G49610-like beta-propeller domain-containing protein</fullName>
    </recommendedName>
</protein>
<dbReference type="Pfam" id="PF23635">
    <property type="entry name" value="Beta-prop_AT5G49610-like"/>
    <property type="match status" value="1"/>
</dbReference>
<evidence type="ECO:0000259" key="1">
    <source>
        <dbReference type="Pfam" id="PF23635"/>
    </source>
</evidence>
<organism evidence="2 3">
    <name type="scientific">Oryza meyeriana var. granulata</name>
    <dbReference type="NCBI Taxonomy" id="110450"/>
    <lineage>
        <taxon>Eukaryota</taxon>
        <taxon>Viridiplantae</taxon>
        <taxon>Streptophyta</taxon>
        <taxon>Embryophyta</taxon>
        <taxon>Tracheophyta</taxon>
        <taxon>Spermatophyta</taxon>
        <taxon>Magnoliopsida</taxon>
        <taxon>Liliopsida</taxon>
        <taxon>Poales</taxon>
        <taxon>Poaceae</taxon>
        <taxon>BOP clade</taxon>
        <taxon>Oryzoideae</taxon>
        <taxon>Oryzeae</taxon>
        <taxon>Oryzinae</taxon>
        <taxon>Oryza</taxon>
        <taxon>Oryza meyeriana</taxon>
    </lineage>
</organism>
<comment type="caution">
    <text evidence="2">The sequence shown here is derived from an EMBL/GenBank/DDBJ whole genome shotgun (WGS) entry which is preliminary data.</text>
</comment>
<dbReference type="PANTHER" id="PTHR32133">
    <property type="entry name" value="OS07G0120400 PROTEIN"/>
    <property type="match status" value="1"/>
</dbReference>
<reference evidence="2 3" key="1">
    <citation type="submission" date="2019-11" db="EMBL/GenBank/DDBJ databases">
        <title>Whole genome sequence of Oryza granulata.</title>
        <authorList>
            <person name="Li W."/>
        </authorList>
    </citation>
    <scope>NUCLEOTIDE SEQUENCE [LARGE SCALE GENOMIC DNA]</scope>
    <source>
        <strain evidence="3">cv. Menghai</strain>
        <tissue evidence="2">Leaf</tissue>
    </source>
</reference>
<dbReference type="Proteomes" id="UP000479710">
    <property type="component" value="Unassembled WGS sequence"/>
</dbReference>
<dbReference type="OrthoDB" id="660400at2759"/>
<gene>
    <name evidence="2" type="ORF">E2562_019872</name>
</gene>
<feature type="domain" description="F-box protein AT5G49610-like beta-propeller" evidence="1">
    <location>
        <begin position="58"/>
        <end position="250"/>
    </location>
</feature>
<dbReference type="AlphaFoldDB" id="A0A6G1EXF0"/>
<dbReference type="EMBL" id="SPHZ02000002">
    <property type="protein sequence ID" value="KAF0929285.1"/>
    <property type="molecule type" value="Genomic_DNA"/>
</dbReference>
<sequence>MLPSPSLPPDDLLFEILLRLPPEPHCLHRAALDPITGHRRCVRLGRLGGHVQACNAAVLGEQETRREGSFRVAFVFTGEGRASACLYSSETGAWGKLITAEARCGDVDKKPSALAAGALYWVLDDGHILELHLGKESLAVVEPPPGALALYGGNIQLMYAADGALGLAGMEVFSLQLWRREAGRDGIASSWVLRKTINLDLFTPQPRAGLRVIPVPPVELLGVDEHGIFTFIWTMEGIFMVHLEDEMLKKNSFALLTLFDM</sequence>
<evidence type="ECO:0000313" key="3">
    <source>
        <dbReference type="Proteomes" id="UP000479710"/>
    </source>
</evidence>
<accession>A0A6G1EXF0</accession>
<dbReference type="PANTHER" id="PTHR32133:SF396">
    <property type="entry name" value="OS10G0141600 PROTEIN"/>
    <property type="match status" value="1"/>
</dbReference>
<evidence type="ECO:0000313" key="2">
    <source>
        <dbReference type="EMBL" id="KAF0929285.1"/>
    </source>
</evidence>
<proteinExistence type="predicted"/>